<dbReference type="GO" id="GO:0005886">
    <property type="term" value="C:plasma membrane"/>
    <property type="evidence" value="ECO:0007669"/>
    <property type="project" value="TreeGrafter"/>
</dbReference>
<dbReference type="EMBL" id="UINC01083550">
    <property type="protein sequence ID" value="SVC29359.1"/>
    <property type="molecule type" value="Genomic_DNA"/>
</dbReference>
<protein>
    <recommendedName>
        <fullName evidence="2">HD domain-containing protein</fullName>
    </recommendedName>
</protein>
<dbReference type="FunFam" id="1.10.3210.10:FF:000001">
    <property type="entry name" value="GTP pyrophosphokinase RelA"/>
    <property type="match status" value="1"/>
</dbReference>
<evidence type="ECO:0000313" key="3">
    <source>
        <dbReference type="EMBL" id="SVC29359.1"/>
    </source>
</evidence>
<evidence type="ECO:0000259" key="2">
    <source>
        <dbReference type="PROSITE" id="PS51831"/>
    </source>
</evidence>
<dbReference type="PROSITE" id="PS51831">
    <property type="entry name" value="HD"/>
    <property type="match status" value="1"/>
</dbReference>
<dbReference type="AlphaFoldDB" id="A0A382KYG5"/>
<dbReference type="CDD" id="cd00077">
    <property type="entry name" value="HDc"/>
    <property type="match status" value="1"/>
</dbReference>
<dbReference type="Gene3D" id="1.10.3210.10">
    <property type="entry name" value="Hypothetical protein af1432"/>
    <property type="match status" value="1"/>
</dbReference>
<sequence length="182" mass="20736">MDLVNKVTHLEQLSKDQLTVQLWRAYEYGVRKHDGQKRQSGESYFHSHCLEVAKILASWNMDHITIIGGMLHDTIEDTDASLDEIEKEFGADVASLVDGVSKLGDISFSSRKAKQVGNFMKMLISVAQDLRVIIIKFADRLHNMATIKYLSTIKQHRIAVETRDVYVPLAHRLGMAQVKWKL</sequence>
<dbReference type="InterPro" id="IPR006674">
    <property type="entry name" value="HD_domain"/>
</dbReference>
<gene>
    <name evidence="3" type="ORF">METZ01_LOCUS282213</name>
</gene>
<feature type="domain" description="HD" evidence="2">
    <location>
        <begin position="45"/>
        <end position="144"/>
    </location>
</feature>
<feature type="non-terminal residue" evidence="3">
    <location>
        <position position="182"/>
    </location>
</feature>
<evidence type="ECO:0000256" key="1">
    <source>
        <dbReference type="ARBA" id="ARBA00007476"/>
    </source>
</evidence>
<comment type="similarity">
    <text evidence="1">Belongs to the RelA/SpoT family.</text>
</comment>
<dbReference type="SUPFAM" id="SSF109604">
    <property type="entry name" value="HD-domain/PDEase-like"/>
    <property type="match status" value="1"/>
</dbReference>
<dbReference type="PANTHER" id="PTHR21262:SF31">
    <property type="entry name" value="GTP PYROPHOSPHOKINASE"/>
    <property type="match status" value="1"/>
</dbReference>
<dbReference type="InterPro" id="IPR003607">
    <property type="entry name" value="HD/PDEase_dom"/>
</dbReference>
<accession>A0A382KYG5</accession>
<proteinExistence type="inferred from homology"/>
<dbReference type="Pfam" id="PF13328">
    <property type="entry name" value="HD_4"/>
    <property type="match status" value="1"/>
</dbReference>
<organism evidence="3">
    <name type="scientific">marine metagenome</name>
    <dbReference type="NCBI Taxonomy" id="408172"/>
    <lineage>
        <taxon>unclassified sequences</taxon>
        <taxon>metagenomes</taxon>
        <taxon>ecological metagenomes</taxon>
    </lineage>
</organism>
<dbReference type="SMART" id="SM00471">
    <property type="entry name" value="HDc"/>
    <property type="match status" value="1"/>
</dbReference>
<reference evidence="3" key="1">
    <citation type="submission" date="2018-05" db="EMBL/GenBank/DDBJ databases">
        <authorList>
            <person name="Lanie J.A."/>
            <person name="Ng W.-L."/>
            <person name="Kazmierczak K.M."/>
            <person name="Andrzejewski T.M."/>
            <person name="Davidsen T.M."/>
            <person name="Wayne K.J."/>
            <person name="Tettelin H."/>
            <person name="Glass J.I."/>
            <person name="Rusch D."/>
            <person name="Podicherti R."/>
            <person name="Tsui H.-C.T."/>
            <person name="Winkler M.E."/>
        </authorList>
    </citation>
    <scope>NUCLEOTIDE SEQUENCE</scope>
</reference>
<dbReference type="PANTHER" id="PTHR21262">
    <property type="entry name" value="GUANOSINE-3',5'-BIS DIPHOSPHATE 3'-PYROPHOSPHOHYDROLASE"/>
    <property type="match status" value="1"/>
</dbReference>
<name>A0A382KYG5_9ZZZZ</name>